<reference evidence="7" key="1">
    <citation type="journal article" date="2017" name="Toxins">
        <title>Combined Venom Gland Transcriptomic and Venom Peptidomic Analysis of the Predatory Ant Odontomachus monticola.</title>
        <authorList>
            <person name="Kazuma K."/>
            <person name="Masuko K."/>
            <person name="Konno K."/>
            <person name="Inagaki H."/>
        </authorList>
    </citation>
    <scope>NUCLEOTIDE SEQUENCE</scope>
    <source>
        <tissue evidence="7">Venom gland and sac</tissue>
    </source>
</reference>
<protein>
    <submittedName>
        <fullName evidence="7">Chymotrypsin inhibitor 1</fullName>
    </submittedName>
</protein>
<evidence type="ECO:0000259" key="6">
    <source>
        <dbReference type="Pfam" id="PF01826"/>
    </source>
</evidence>
<name>A0A348G6B0_ODOMO</name>
<dbReference type="InterPro" id="IPR002919">
    <property type="entry name" value="TIL_dom"/>
</dbReference>
<keyword evidence="4" id="KW-1015">Disulfide bond</keyword>
<feature type="signal peptide" evidence="5">
    <location>
        <begin position="1"/>
        <end position="21"/>
    </location>
</feature>
<feature type="domain" description="TIL" evidence="6">
    <location>
        <begin position="27"/>
        <end position="80"/>
    </location>
</feature>
<evidence type="ECO:0000256" key="1">
    <source>
        <dbReference type="ARBA" id="ARBA00007611"/>
    </source>
</evidence>
<dbReference type="InterPro" id="IPR036084">
    <property type="entry name" value="Ser_inhib-like_sf"/>
</dbReference>
<dbReference type="FunFam" id="2.10.25.10:FF:000055">
    <property type="entry name" value="alpha-tectorin isoform X1"/>
    <property type="match status" value="1"/>
</dbReference>
<reference evidence="7" key="2">
    <citation type="submission" date="2018-08" db="EMBL/GenBank/DDBJ databases">
        <authorList>
            <person name="Ferrada E.E."/>
            <person name="Latorre B.A."/>
        </authorList>
    </citation>
    <scope>NUCLEOTIDE SEQUENCE</scope>
    <source>
        <tissue evidence="7">Venom gland and sac</tissue>
    </source>
</reference>
<dbReference type="Pfam" id="PF01826">
    <property type="entry name" value="TIL"/>
    <property type="match status" value="1"/>
</dbReference>
<dbReference type="EMBL" id="FX986026">
    <property type="protein sequence ID" value="BBF97983.1"/>
    <property type="molecule type" value="mRNA"/>
</dbReference>
<organism evidence="7">
    <name type="scientific">Odontomachus monticola</name>
    <name type="common">Trap-jaw ant</name>
    <dbReference type="NCBI Taxonomy" id="613454"/>
    <lineage>
        <taxon>Eukaryota</taxon>
        <taxon>Metazoa</taxon>
        <taxon>Ecdysozoa</taxon>
        <taxon>Arthropoda</taxon>
        <taxon>Hexapoda</taxon>
        <taxon>Insecta</taxon>
        <taxon>Pterygota</taxon>
        <taxon>Neoptera</taxon>
        <taxon>Endopterygota</taxon>
        <taxon>Hymenoptera</taxon>
        <taxon>Apocrita</taxon>
        <taxon>Aculeata</taxon>
        <taxon>Formicoidea</taxon>
        <taxon>Formicidae</taxon>
        <taxon>Ponerinae</taxon>
        <taxon>Ponerini</taxon>
        <taxon>Odontomachus</taxon>
    </lineage>
</organism>
<feature type="chain" id="PRO_5017079302" evidence="5">
    <location>
        <begin position="22"/>
        <end position="80"/>
    </location>
</feature>
<dbReference type="Gene3D" id="2.10.25.10">
    <property type="entry name" value="Laminin"/>
    <property type="match status" value="1"/>
</dbReference>
<gene>
    <name evidence="7" type="primary">CI1_OM</name>
</gene>
<dbReference type="AlphaFoldDB" id="A0A348G6B0"/>
<dbReference type="PANTHER" id="PTHR23259">
    <property type="entry name" value="RIDDLE"/>
    <property type="match status" value="1"/>
</dbReference>
<keyword evidence="3" id="KW-0722">Serine protease inhibitor</keyword>
<dbReference type="GO" id="GO:0004867">
    <property type="term" value="F:serine-type endopeptidase inhibitor activity"/>
    <property type="evidence" value="ECO:0007669"/>
    <property type="project" value="UniProtKB-KW"/>
</dbReference>
<keyword evidence="2" id="KW-0646">Protease inhibitor</keyword>
<dbReference type="InterPro" id="IPR051368">
    <property type="entry name" value="SerProtInhib-TIL_Domain"/>
</dbReference>
<dbReference type="SUPFAM" id="SSF57567">
    <property type="entry name" value="Serine protease inhibitors"/>
    <property type="match status" value="1"/>
</dbReference>
<keyword evidence="5" id="KW-0732">Signal</keyword>
<evidence type="ECO:0000256" key="5">
    <source>
        <dbReference type="SAM" id="SignalP"/>
    </source>
</evidence>
<dbReference type="PANTHER" id="PTHR23259:SF82">
    <property type="entry name" value="SERINE PROTEASE INHIBITOR 1 PROTEIN"/>
    <property type="match status" value="1"/>
</dbReference>
<evidence type="ECO:0000313" key="7">
    <source>
        <dbReference type="EMBL" id="BBF97983.1"/>
    </source>
</evidence>
<accession>A0A348G6B0</accession>
<dbReference type="CDD" id="cd19941">
    <property type="entry name" value="TIL"/>
    <property type="match status" value="1"/>
</dbReference>
<comment type="similarity">
    <text evidence="1">Belongs to the serine protease inhibitor-like (TIL domain-containing) family.</text>
</comment>
<evidence type="ECO:0000256" key="3">
    <source>
        <dbReference type="ARBA" id="ARBA00022900"/>
    </source>
</evidence>
<evidence type="ECO:0000256" key="4">
    <source>
        <dbReference type="ARBA" id="ARBA00023157"/>
    </source>
</evidence>
<sequence length="80" mass="8401">MSRVTLVLLVAIAVLFSTVTSHPSTNCPENQEYTTCGSACPPSCISKPNQACTLQCVVGCQCKQGYLLKSSGICVSPDNC</sequence>
<proteinExistence type="evidence at transcript level"/>
<evidence type="ECO:0000256" key="2">
    <source>
        <dbReference type="ARBA" id="ARBA00022690"/>
    </source>
</evidence>